<feature type="domain" description="SSD" evidence="7">
    <location>
        <begin position="199"/>
        <end position="331"/>
    </location>
</feature>
<dbReference type="PANTHER" id="PTHR33406:SF11">
    <property type="entry name" value="MEMBRANE PROTEIN SCO6666-RELATED"/>
    <property type="match status" value="1"/>
</dbReference>
<feature type="transmembrane region" description="Helical" evidence="6">
    <location>
        <begin position="534"/>
        <end position="557"/>
    </location>
</feature>
<feature type="transmembrane region" description="Helical" evidence="6">
    <location>
        <begin position="564"/>
        <end position="583"/>
    </location>
</feature>
<gene>
    <name evidence="8" type="ORF">UFOPK1493_03764</name>
</gene>
<accession>A0A6J6FWX6</accession>
<dbReference type="SUPFAM" id="SSF82866">
    <property type="entry name" value="Multidrug efflux transporter AcrB transmembrane domain"/>
    <property type="match status" value="2"/>
</dbReference>
<comment type="subcellular location">
    <subcellularLocation>
        <location evidence="1">Cell membrane</location>
        <topology evidence="1">Multi-pass membrane protein</topology>
    </subcellularLocation>
</comment>
<proteinExistence type="predicted"/>
<keyword evidence="2" id="KW-1003">Cell membrane</keyword>
<evidence type="ECO:0000256" key="1">
    <source>
        <dbReference type="ARBA" id="ARBA00004651"/>
    </source>
</evidence>
<feature type="transmembrane region" description="Helical" evidence="6">
    <location>
        <begin position="203"/>
        <end position="223"/>
    </location>
</feature>
<protein>
    <submittedName>
        <fullName evidence="8">Unannotated protein</fullName>
    </submittedName>
</protein>
<feature type="transmembrane region" description="Helical" evidence="6">
    <location>
        <begin position="229"/>
        <end position="251"/>
    </location>
</feature>
<evidence type="ECO:0000256" key="6">
    <source>
        <dbReference type="SAM" id="Phobius"/>
    </source>
</evidence>
<feature type="transmembrane region" description="Helical" evidence="6">
    <location>
        <begin position="308"/>
        <end position="334"/>
    </location>
</feature>
<evidence type="ECO:0000313" key="8">
    <source>
        <dbReference type="EMBL" id="CAB4591405.1"/>
    </source>
</evidence>
<keyword evidence="5 6" id="KW-0472">Membrane</keyword>
<evidence type="ECO:0000259" key="7">
    <source>
        <dbReference type="PROSITE" id="PS50156"/>
    </source>
</evidence>
<feature type="transmembrane region" description="Helical" evidence="6">
    <location>
        <begin position="672"/>
        <end position="695"/>
    </location>
</feature>
<evidence type="ECO:0000256" key="2">
    <source>
        <dbReference type="ARBA" id="ARBA00022475"/>
    </source>
</evidence>
<feature type="transmembrane region" description="Helical" evidence="6">
    <location>
        <begin position="177"/>
        <end position="196"/>
    </location>
</feature>
<evidence type="ECO:0000256" key="4">
    <source>
        <dbReference type="ARBA" id="ARBA00022989"/>
    </source>
</evidence>
<feature type="transmembrane region" description="Helical" evidence="6">
    <location>
        <begin position="367"/>
        <end position="385"/>
    </location>
</feature>
<dbReference type="AlphaFoldDB" id="A0A6J6FWX6"/>
<feature type="transmembrane region" description="Helical" evidence="6">
    <location>
        <begin position="647"/>
        <end position="666"/>
    </location>
</feature>
<reference evidence="8" key="1">
    <citation type="submission" date="2020-05" db="EMBL/GenBank/DDBJ databases">
        <authorList>
            <person name="Chiriac C."/>
            <person name="Salcher M."/>
            <person name="Ghai R."/>
            <person name="Kavagutti S V."/>
        </authorList>
    </citation>
    <scope>NUCLEOTIDE SEQUENCE</scope>
</reference>
<dbReference type="EMBL" id="CAEZSR010000234">
    <property type="protein sequence ID" value="CAB4591405.1"/>
    <property type="molecule type" value="Genomic_DNA"/>
</dbReference>
<keyword evidence="3 6" id="KW-0812">Transmembrane</keyword>
<dbReference type="PANTHER" id="PTHR33406">
    <property type="entry name" value="MEMBRANE PROTEIN MJ1562-RELATED"/>
    <property type="match status" value="1"/>
</dbReference>
<dbReference type="PROSITE" id="PS50156">
    <property type="entry name" value="SSD"/>
    <property type="match status" value="1"/>
</dbReference>
<keyword evidence="4 6" id="KW-1133">Transmembrane helix</keyword>
<dbReference type="InterPro" id="IPR000731">
    <property type="entry name" value="SSD"/>
</dbReference>
<evidence type="ECO:0000256" key="3">
    <source>
        <dbReference type="ARBA" id="ARBA00022692"/>
    </source>
</evidence>
<feature type="transmembrane region" description="Helical" evidence="6">
    <location>
        <begin position="603"/>
        <end position="626"/>
    </location>
</feature>
<dbReference type="InterPro" id="IPR050545">
    <property type="entry name" value="Mycobact_MmpL"/>
</dbReference>
<dbReference type="Gene3D" id="1.20.1640.10">
    <property type="entry name" value="Multidrug efflux transporter AcrB transmembrane domain"/>
    <property type="match status" value="2"/>
</dbReference>
<name>A0A6J6FWX6_9ZZZZ</name>
<organism evidence="8">
    <name type="scientific">freshwater metagenome</name>
    <dbReference type="NCBI Taxonomy" id="449393"/>
    <lineage>
        <taxon>unclassified sequences</taxon>
        <taxon>metagenomes</taxon>
        <taxon>ecological metagenomes</taxon>
    </lineage>
</organism>
<dbReference type="GO" id="GO:0005886">
    <property type="term" value="C:plasma membrane"/>
    <property type="evidence" value="ECO:0007669"/>
    <property type="project" value="UniProtKB-SubCell"/>
</dbReference>
<feature type="transmembrane region" description="Helical" evidence="6">
    <location>
        <begin position="281"/>
        <end position="302"/>
    </location>
</feature>
<dbReference type="InterPro" id="IPR004869">
    <property type="entry name" value="MMPL_dom"/>
</dbReference>
<dbReference type="Pfam" id="PF03176">
    <property type="entry name" value="MMPL"/>
    <property type="match status" value="2"/>
</dbReference>
<evidence type="ECO:0000256" key="5">
    <source>
        <dbReference type="ARBA" id="ARBA00023136"/>
    </source>
</evidence>
<sequence length="749" mass="78446">MLTRLGRFTVRRRRLVLSFTVLFLVVAAVLGGGAFGVLKTAGFDDPGSESVRAQELLDEHFAGGEPNVVLVLTADGRSVDDADLVAEGEAIAARLDAIEGVEQVASYWSLGSPPPLRSNDGDTALVLARVTGDDAAIDEAVTAIDGELAGQQGGFEVLLGGQQAVFADIGHTIEGDLLRAELIAIPLTLMLLLFVFRGVVAASLPLFVGLIAVFGTFLSLFVIGSVTDVSIYAINLTTALGLGLAIDYSLFIVSRFREELAAGRSVEAAVVRTVETAGKTVLISALTVAVSLSALLVFPLYFLRSFAYAGVAVVLLALAGSLLALPALLAVLGTRVNALRIGRRREARPDHEGLWHRIAVFVMRRPVPIAATAVAVLLLLGAPFLRVSFGAPDDRVLPTSAGSRQASEILRADFSGNTAESFGVVADGVGAGRIDDIAASAATISVMPGVDRVDSAAGTFVAGELVATSPADARFFAADGAEITWMSVVPDFAVVSEQGEQLVDDIRALDLPIDVAVQGSAASLVDTKAAIRDALPWALTIIVVATLVLLFLLAGSLLVPIKALVLNALSLTATFGAMVWVFQDGNLSELLGFTATGTLEASMPILMFCVAFGLSMDYEVFLLSRIKEEHDRTGDNEAAVALGLERTGSIVTAAAALLAITFFAFGTSGVSFIKMFGIGLGIAVLMDATIVRAFLVPAFMRLAGNANWWAPAPLRRFHDRFGLKEGDGHDPVVPQAGADDHRELVGAGR</sequence>